<feature type="active site" description="Proton acceptor" evidence="6">
    <location>
        <position position="26"/>
    </location>
</feature>
<dbReference type="PANTHER" id="PTHR12589">
    <property type="entry name" value="PYRUVOYL TETRAHYDROBIOPTERIN SYNTHASE"/>
    <property type="match status" value="1"/>
</dbReference>
<keyword evidence="9" id="KW-1185">Reference proteome</keyword>
<dbReference type="EC" id="4.-.-.-" evidence="5"/>
<feature type="binding site" evidence="7">
    <location>
        <position position="32"/>
    </location>
    <ligand>
        <name>Zn(2+)</name>
        <dbReference type="ChEBI" id="CHEBI:29105"/>
    </ligand>
</feature>
<evidence type="ECO:0000313" key="8">
    <source>
        <dbReference type="EMBL" id="EAR21225.1"/>
    </source>
</evidence>
<dbReference type="PIRSF" id="PIRSF006113">
    <property type="entry name" value="PTP_synth"/>
    <property type="match status" value="1"/>
</dbReference>
<dbReference type="OrthoDB" id="9804698at2"/>
<dbReference type="STRING" id="314278.NB231_00850"/>
<name>A4BSY1_9GAMM</name>
<dbReference type="RefSeq" id="WP_004998891.1">
    <property type="nucleotide sequence ID" value="NZ_CH672427.1"/>
</dbReference>
<gene>
    <name evidence="8" type="ORF">NB231_00850</name>
</gene>
<dbReference type="Pfam" id="PF01242">
    <property type="entry name" value="PTPS"/>
    <property type="match status" value="1"/>
</dbReference>
<comment type="cofactor">
    <cofactor evidence="5 7">
        <name>Zn(2+)</name>
        <dbReference type="ChEBI" id="CHEBI:29105"/>
    </cofactor>
    <text evidence="5 7">Binds 1 zinc ion per subunit.</text>
</comment>
<sequence>MSGRYILSIVTDFSASHILEGHPGKCSRLHGHNWSVEVEVEARELDRLGMAIDFAELKAATRQIVETMDHRHLNDLPEFAGINPTAEHVAGAIYRALRTWLSGHHARLSAVTVWETAHARVRYTEED</sequence>
<feature type="active site" description="Charge relay system" evidence="6">
    <location>
        <position position="70"/>
    </location>
</feature>
<evidence type="ECO:0000256" key="2">
    <source>
        <dbReference type="ARBA" id="ARBA00008900"/>
    </source>
</evidence>
<dbReference type="HOGENOM" id="CLU_111016_6_3_6"/>
<feature type="binding site" evidence="7">
    <location>
        <position position="30"/>
    </location>
    <ligand>
        <name>Zn(2+)</name>
        <dbReference type="ChEBI" id="CHEBI:29105"/>
    </ligand>
</feature>
<keyword evidence="5" id="KW-0456">Lyase</keyword>
<organism evidence="8 9">
    <name type="scientific">Nitrococcus mobilis Nb-231</name>
    <dbReference type="NCBI Taxonomy" id="314278"/>
    <lineage>
        <taxon>Bacteria</taxon>
        <taxon>Pseudomonadati</taxon>
        <taxon>Pseudomonadota</taxon>
        <taxon>Gammaproteobacteria</taxon>
        <taxon>Chromatiales</taxon>
        <taxon>Ectothiorhodospiraceae</taxon>
        <taxon>Nitrococcus</taxon>
    </lineage>
</organism>
<protein>
    <recommendedName>
        <fullName evidence="3 5">6-carboxy-5,6,7,8-tetrahydropterin synthase</fullName>
        <ecNumber evidence="5">4.-.-.-</ecNumber>
    </recommendedName>
</protein>
<dbReference type="AlphaFoldDB" id="A4BSY1"/>
<dbReference type="SUPFAM" id="SSF55620">
    <property type="entry name" value="Tetrahydrobiopterin biosynthesis enzymes-like"/>
    <property type="match status" value="1"/>
</dbReference>
<evidence type="ECO:0000313" key="9">
    <source>
        <dbReference type="Proteomes" id="UP000003374"/>
    </source>
</evidence>
<dbReference type="InterPro" id="IPR038418">
    <property type="entry name" value="6-PTP_synth/QueD_sf"/>
</dbReference>
<dbReference type="NCBIfam" id="TIGR03367">
    <property type="entry name" value="queuosine_QueD"/>
    <property type="match status" value="1"/>
</dbReference>
<keyword evidence="5" id="KW-0671">Queuosine biosynthesis</keyword>
<dbReference type="PANTHER" id="PTHR12589:SF8">
    <property type="entry name" value="6-CARBOXY-5,6,7,8-TETRAHYDROPTERIN SYNTHASE"/>
    <property type="match status" value="1"/>
</dbReference>
<feature type="active site" description="Charge relay system" evidence="6">
    <location>
        <position position="115"/>
    </location>
</feature>
<keyword evidence="5 7" id="KW-0479">Metal-binding</keyword>
<dbReference type="InterPro" id="IPR007115">
    <property type="entry name" value="6-PTP_synth/QueD"/>
</dbReference>
<dbReference type="EMBL" id="AAOF01000011">
    <property type="protein sequence ID" value="EAR21225.1"/>
    <property type="molecule type" value="Genomic_DNA"/>
</dbReference>
<comment type="caution">
    <text evidence="8">The sequence shown here is derived from an EMBL/GenBank/DDBJ whole genome shotgun (WGS) entry which is preliminary data.</text>
</comment>
<dbReference type="UniPathway" id="UPA00391"/>
<dbReference type="GO" id="GO:0070497">
    <property type="term" value="F:6-carboxytetrahydropterin synthase activity"/>
    <property type="evidence" value="ECO:0007669"/>
    <property type="project" value="UniProtKB-EC"/>
</dbReference>
<dbReference type="Proteomes" id="UP000003374">
    <property type="component" value="Unassembled WGS sequence"/>
</dbReference>
<evidence type="ECO:0000256" key="1">
    <source>
        <dbReference type="ARBA" id="ARBA00005061"/>
    </source>
</evidence>
<comment type="similarity">
    <text evidence="2 5">Belongs to the PTPS family. QueD subfamily.</text>
</comment>
<dbReference type="eggNOG" id="COG0720">
    <property type="taxonomic scope" value="Bacteria"/>
</dbReference>
<evidence type="ECO:0000256" key="7">
    <source>
        <dbReference type="PIRSR" id="PIRSR006113-2"/>
    </source>
</evidence>
<evidence type="ECO:0000256" key="3">
    <source>
        <dbReference type="ARBA" id="ARBA00018141"/>
    </source>
</evidence>
<proteinExistence type="inferred from homology"/>
<evidence type="ECO:0000256" key="6">
    <source>
        <dbReference type="PIRSR" id="PIRSR006113-1"/>
    </source>
</evidence>
<comment type="pathway">
    <text evidence="1 5">Purine metabolism; 7-cyano-7-deazaguanine biosynthesis.</text>
</comment>
<dbReference type="Gene3D" id="3.30.479.10">
    <property type="entry name" value="6-pyruvoyl tetrahydropterin synthase/QueD"/>
    <property type="match status" value="1"/>
</dbReference>
<keyword evidence="5 7" id="KW-0862">Zinc</keyword>
<comment type="catalytic activity">
    <reaction evidence="4 5">
        <text>7,8-dihydroneopterin 3'-triphosphate + H2O = 6-carboxy-5,6,7,8-tetrahydropterin + triphosphate + acetaldehyde + 2 H(+)</text>
        <dbReference type="Rhea" id="RHEA:27966"/>
        <dbReference type="ChEBI" id="CHEBI:15343"/>
        <dbReference type="ChEBI" id="CHEBI:15377"/>
        <dbReference type="ChEBI" id="CHEBI:15378"/>
        <dbReference type="ChEBI" id="CHEBI:18036"/>
        <dbReference type="ChEBI" id="CHEBI:58462"/>
        <dbReference type="ChEBI" id="CHEBI:61032"/>
        <dbReference type="EC" id="4.1.2.50"/>
    </reaction>
</comment>
<dbReference type="GO" id="GO:0046872">
    <property type="term" value="F:metal ion binding"/>
    <property type="evidence" value="ECO:0007669"/>
    <property type="project" value="UniProtKB-KW"/>
</dbReference>
<dbReference type="GO" id="GO:0008616">
    <property type="term" value="P:tRNA queuosine(34) biosynthetic process"/>
    <property type="evidence" value="ECO:0007669"/>
    <property type="project" value="UniProtKB-KW"/>
</dbReference>
<evidence type="ECO:0000256" key="5">
    <source>
        <dbReference type="PIRNR" id="PIRNR006113"/>
    </source>
</evidence>
<accession>A4BSY1</accession>
<evidence type="ECO:0000256" key="4">
    <source>
        <dbReference type="ARBA" id="ARBA00048807"/>
    </source>
</evidence>
<reference evidence="8 9" key="1">
    <citation type="submission" date="2006-02" db="EMBL/GenBank/DDBJ databases">
        <authorList>
            <person name="Waterbury J."/>
            <person name="Ferriera S."/>
            <person name="Johnson J."/>
            <person name="Kravitz S."/>
            <person name="Halpern A."/>
            <person name="Remington K."/>
            <person name="Beeson K."/>
            <person name="Tran B."/>
            <person name="Rogers Y.-H."/>
            <person name="Friedman R."/>
            <person name="Venter J.C."/>
        </authorList>
    </citation>
    <scope>NUCLEOTIDE SEQUENCE [LARGE SCALE GENOMIC DNA]</scope>
    <source>
        <strain evidence="8 9">Nb-231</strain>
    </source>
</reference>
<feature type="binding site" evidence="7">
    <location>
        <position position="17"/>
    </location>
    <ligand>
        <name>Zn(2+)</name>
        <dbReference type="ChEBI" id="CHEBI:29105"/>
    </ligand>
</feature>